<dbReference type="Gene3D" id="1.50.10.20">
    <property type="match status" value="1"/>
</dbReference>
<dbReference type="Pfam" id="PF17962">
    <property type="entry name" value="bMG6"/>
    <property type="match status" value="1"/>
</dbReference>
<dbReference type="Gene3D" id="2.60.40.1930">
    <property type="match status" value="1"/>
</dbReference>
<dbReference type="GO" id="GO:0004866">
    <property type="term" value="F:endopeptidase inhibitor activity"/>
    <property type="evidence" value="ECO:0007669"/>
    <property type="project" value="InterPro"/>
</dbReference>
<dbReference type="InterPro" id="IPR021868">
    <property type="entry name" value="Alpha_2_Macroglob_MG3"/>
</dbReference>
<dbReference type="Proteomes" id="UP000515514">
    <property type="component" value="Chromosome"/>
</dbReference>
<feature type="domain" description="Alpha-2-macroglobulin bait region" evidence="3">
    <location>
        <begin position="995"/>
        <end position="1137"/>
    </location>
</feature>
<reference evidence="5 6" key="1">
    <citation type="submission" date="2020-04" db="EMBL/GenBank/DDBJ databases">
        <title>Genome sequence of Altibacter aquimarinus strain ALE3EI.</title>
        <authorList>
            <person name="Oh H.-M."/>
            <person name="Jang D."/>
        </authorList>
    </citation>
    <scope>NUCLEOTIDE SEQUENCE [LARGE SCALE GENOMIC DNA]</scope>
    <source>
        <strain evidence="5 6">ALE3EI</strain>
    </source>
</reference>
<dbReference type="InterPro" id="IPR011625">
    <property type="entry name" value="A2M_N_BRD"/>
</dbReference>
<dbReference type="InterPro" id="IPR001599">
    <property type="entry name" value="Macroglobln_a2"/>
</dbReference>
<dbReference type="Pfam" id="PF00207">
    <property type="entry name" value="A2M"/>
    <property type="match status" value="1"/>
</dbReference>
<keyword evidence="6" id="KW-1185">Reference proteome</keyword>
<dbReference type="Pfam" id="PF01835">
    <property type="entry name" value="MG2"/>
    <property type="match status" value="1"/>
</dbReference>
<dbReference type="EMBL" id="CP052909">
    <property type="protein sequence ID" value="QNJ97587.1"/>
    <property type="molecule type" value="Genomic_DNA"/>
</dbReference>
<dbReference type="InterPro" id="IPR008930">
    <property type="entry name" value="Terpenoid_cyclase/PrenylTrfase"/>
</dbReference>
<dbReference type="PROSITE" id="PS51257">
    <property type="entry name" value="PROKAR_LIPOPROTEIN"/>
    <property type="match status" value="1"/>
</dbReference>
<dbReference type="Pfam" id="PF07678">
    <property type="entry name" value="TED_complement"/>
    <property type="match status" value="1"/>
</dbReference>
<dbReference type="InterPro" id="IPR047565">
    <property type="entry name" value="Alpha-macroglob_thiol-ester_cl"/>
</dbReference>
<dbReference type="SMART" id="SM01360">
    <property type="entry name" value="A2M"/>
    <property type="match status" value="1"/>
</dbReference>
<dbReference type="SUPFAM" id="SSF48239">
    <property type="entry name" value="Terpenoid cyclases/Protein prenyltransferases"/>
    <property type="match status" value="1"/>
</dbReference>
<protein>
    <submittedName>
        <fullName evidence="5">Alpha-2 macroglobulin</fullName>
    </submittedName>
</protein>
<name>A0A7G8PTC1_9FLAO</name>
<dbReference type="PANTHER" id="PTHR40094:SF1">
    <property type="entry name" value="UBIQUITIN DOMAIN-CONTAINING PROTEIN"/>
    <property type="match status" value="1"/>
</dbReference>
<proteinExistence type="inferred from homology"/>
<evidence type="ECO:0000256" key="1">
    <source>
        <dbReference type="ARBA" id="ARBA00010556"/>
    </source>
</evidence>
<gene>
    <name evidence="5" type="ORF">ALE3EI_1014</name>
</gene>
<comment type="similarity">
    <text evidence="1">Belongs to the protease inhibitor I39 (alpha-2-macroglobulin) family. Bacterial alpha-2-macroglobulin subfamily.</text>
</comment>
<dbReference type="InterPro" id="IPR011626">
    <property type="entry name" value="Alpha-macroglobulin_TED"/>
</dbReference>
<dbReference type="InterPro" id="IPR041246">
    <property type="entry name" value="Bact_MG10"/>
</dbReference>
<evidence type="ECO:0000259" key="3">
    <source>
        <dbReference type="SMART" id="SM01359"/>
    </source>
</evidence>
<dbReference type="GO" id="GO:0005615">
    <property type="term" value="C:extracellular space"/>
    <property type="evidence" value="ECO:0007669"/>
    <property type="project" value="InterPro"/>
</dbReference>
<dbReference type="Pfam" id="PF17973">
    <property type="entry name" value="bMG10"/>
    <property type="match status" value="1"/>
</dbReference>
<dbReference type="RefSeq" id="WP_186991564.1">
    <property type="nucleotide sequence ID" value="NZ_CP052909.1"/>
</dbReference>
<organism evidence="5 6">
    <name type="scientific">Constantimarinum furrinae</name>
    <dbReference type="NCBI Taxonomy" id="2562285"/>
    <lineage>
        <taxon>Bacteria</taxon>
        <taxon>Pseudomonadati</taxon>
        <taxon>Bacteroidota</taxon>
        <taxon>Flavobacteriia</taxon>
        <taxon>Flavobacteriales</taxon>
        <taxon>Flavobacteriaceae</taxon>
        <taxon>Altibacter/Constantimarinum group</taxon>
        <taxon>Constantimarinum</taxon>
    </lineage>
</organism>
<dbReference type="CDD" id="cd02891">
    <property type="entry name" value="A2M_like"/>
    <property type="match status" value="1"/>
</dbReference>
<dbReference type="InterPro" id="IPR041203">
    <property type="entry name" value="Bact_A2M_MG5"/>
</dbReference>
<dbReference type="Pfam" id="PF11974">
    <property type="entry name" value="bMG3"/>
    <property type="match status" value="1"/>
</dbReference>
<dbReference type="SMART" id="SM01419">
    <property type="entry name" value="Thiol-ester_cl"/>
    <property type="match status" value="1"/>
</dbReference>
<dbReference type="PANTHER" id="PTHR40094">
    <property type="entry name" value="ALPHA-2-MACROGLOBULIN HOMOLOG"/>
    <property type="match status" value="1"/>
</dbReference>
<feature type="domain" description="Alpha-2-macroglobulin" evidence="4">
    <location>
        <begin position="1200"/>
        <end position="1291"/>
    </location>
</feature>
<dbReference type="InterPro" id="IPR041462">
    <property type="entry name" value="Bact_A2M_MG6"/>
</dbReference>
<accession>A0A7G8PTC1</accession>
<dbReference type="Pfam" id="PF17972">
    <property type="entry name" value="bMG5"/>
    <property type="match status" value="1"/>
</dbReference>
<dbReference type="KEGG" id="alti:ALE3EI_1014"/>
<dbReference type="InterPro" id="IPR051802">
    <property type="entry name" value="YfhM-like"/>
</dbReference>
<keyword evidence="2" id="KW-0732">Signal</keyword>
<sequence length="1856" mass="208063">MKILQRLSILVVLLIITACGDKNDSKNHSETDNLFKFKDYISYNTYGNQSIAEPIRIELSQPLEQYEFNQEIPSEYIKISPRTKGTLFLENGRSLIFKPEDHLKPNTEYSVTVKLNELYEDIDKEFKEYTFSFKTITPNFKVDLANLQSYSKKWQYVNGTLEASDVITLENAKKLISVSQGNQKLKLNWSSDAGLAKYFNFTIDSIQRTIEDSEIKILWDGKPIESKTKGSTAFKIPGQNNFTIVDLSSSLSPQASLAINFSDPLEDNQDFAGLVVIENNTDLRYEVDGNVLHVYPSSRVVGDARVTVFNGIKNTEGFSLKKEFSELVAFEQLKPEVRMVSAGVILPNAASTPLYFEAVNLSAVDVRIIKIYENNILQFLQTSNLNYSNAYDVRRVGRRIAKKTIQLNENNIGENGLWKAYAINLSEYFNASPGALYRVEISFKKEYSIYDCEAATSDPNVEEDYYEDDYYEDEYYSSTGSGNEDEREEQYWDNEIYRWRNYTYNWQQRENPCHDAYYHEDRIASTNVLGSDLGLIVKKGNNRSYHFAANNLLTTDPESGVSIGLYNYQQQLIETVTTGSDGLTLYDSDRNIAFAVAKKGKHYAYAKLDDGNALSLSKFDVSGKELQRGLKGFIYTERGVHRPGDSIHLTFVLNDELNKLPKGHPVKLEVTDARGKLVQRDVANSGVNGFYYFPISTQAAAPTGNWNATVYVGGVSFSKTLKVATIKPNRLKIKLDFEDEILDASKAVKGTATALWLHGAPARNLKIEMNATLQSTGTAFDSYKSYVFNDPIRSFSEVEIPLLNTQLSSEGVTHFSEKFELSNKAPGMLKATFLTKVFEGGGDFSIDVFSKNLAPFSHFVGLRSPKPHRYGSYFTDENTQFDVVSVNAQGNPIGNRELEVKVFRIEWRWWWNRSGDNLSRYENSVVHRPYKDLKIITDTKGKGSFTLNIPEDDGGRYLIRVTDKASGHATGRITYFYRNWWKAPVDGDSESAKMLVFSADKEKYNVGEEAVISFPSGSEGRALISVENGTEVLSTKWVKTKKGETRVSIPLLKEMAPNVYVNISLLQPHEQTKNDLPIRLYGVIPILVENPKTIINPVLQMPDVLQPEQNFKVSVSEENGKEMTYTIAMVDEGLLDLTRFKTPEIHDAFYTREALGVKTFDIYDFIIGAYSGSVHNIYAIGGGDVAAGAKNRKADRFKPVVKYLGPFTLKKGQTASHNITMPNYIGSVRTMVVAGENSESAYGKSDKTTPVRKPLMVLASLPRKLSPGEKVTLPVTVFAMEKKVKNASIQVKVGDGLKPLDGTSKSITFSEPGEQIVNFEFEVLSTPSIQTVEVLASGSGEKASYKVEIDIENPNPVSQKTTQYVLRENGENTIDFSTYGVAGTNKAVLEISTLPPMDFGKRLEYLIRYPHGCVEQTTSAAFPQLFLADVLDIPFAQKKKTEKNVEAAISKLSQFQIPSGGISYWPGEREPDAWATNYVGHFMLEAKQKGFAMPITFMSNWLRHQQNEARQWRHSQTSYNSSMIQAYRLYTLALAGQPELAAMNRLRESKHLSNDAKWRLAAAYALAGKKNVAEQIAQTATLVFEPQKANEYTYGSPFRNKTMALETMVILGNQKQRDLAVSVAKELSSQNWYSTQETSYALLAMAKMIEKNGGKSLEVALVQNGKTVDLKTDRTIAQRDLDITMGTNSVVVNNKKSNVVYVTLIQQGKLPLGEELTASRNLKLNAQFKDGKGKKMDVSKLRQGTEINAQVIITNTSNDLVDNIALSQIFPSGWEVVNTSFTELGGGASGNARYTDIRDDRVNFYFSLPAGKSKTFTVKLNASYLGTYYLPGVQVEAMYDSNYYARNKGMWIEIVK</sequence>
<evidence type="ECO:0000313" key="5">
    <source>
        <dbReference type="EMBL" id="QNJ97587.1"/>
    </source>
</evidence>
<dbReference type="Pfam" id="PF07703">
    <property type="entry name" value="A2M_BRD"/>
    <property type="match status" value="1"/>
</dbReference>
<dbReference type="SMART" id="SM01359">
    <property type="entry name" value="A2M_N_2"/>
    <property type="match status" value="1"/>
</dbReference>
<evidence type="ECO:0000313" key="6">
    <source>
        <dbReference type="Proteomes" id="UP000515514"/>
    </source>
</evidence>
<dbReference type="InterPro" id="IPR002890">
    <property type="entry name" value="MG2"/>
</dbReference>
<evidence type="ECO:0000256" key="2">
    <source>
        <dbReference type="ARBA" id="ARBA00022729"/>
    </source>
</evidence>
<dbReference type="Pfam" id="PF13205">
    <property type="entry name" value="Big_5"/>
    <property type="match status" value="1"/>
</dbReference>
<evidence type="ECO:0000259" key="4">
    <source>
        <dbReference type="SMART" id="SM01360"/>
    </source>
</evidence>
<dbReference type="InterPro" id="IPR032812">
    <property type="entry name" value="SbsA_Ig"/>
</dbReference>